<name>A0A3T0E758_9PROT</name>
<accession>A0A3T0E758</accession>
<proteinExistence type="predicted"/>
<protein>
    <submittedName>
        <fullName evidence="1">Uncharacterized protein</fullName>
    </submittedName>
</protein>
<evidence type="ECO:0000313" key="2">
    <source>
        <dbReference type="Proteomes" id="UP000286954"/>
    </source>
</evidence>
<evidence type="ECO:0000313" key="1">
    <source>
        <dbReference type="EMBL" id="AZU03036.1"/>
    </source>
</evidence>
<reference evidence="1 2" key="1">
    <citation type="submission" date="2016-12" db="EMBL/GenBank/DDBJ databases">
        <title>The genome of dimorphic prosthecate Glycocaulis alkaliphilus 6b-8t, isolated from crude oil dictates its adaptability in petroleum environments.</title>
        <authorList>
            <person name="Wu X.-L."/>
            <person name="Geng S."/>
        </authorList>
    </citation>
    <scope>NUCLEOTIDE SEQUENCE [LARGE SCALE GENOMIC DNA]</scope>
    <source>
        <strain evidence="1 2">6B-8</strain>
    </source>
</reference>
<organism evidence="1 2">
    <name type="scientific">Glycocaulis alkaliphilus</name>
    <dbReference type="NCBI Taxonomy" id="1434191"/>
    <lineage>
        <taxon>Bacteria</taxon>
        <taxon>Pseudomonadati</taxon>
        <taxon>Pseudomonadota</taxon>
        <taxon>Alphaproteobacteria</taxon>
        <taxon>Maricaulales</taxon>
        <taxon>Maricaulaceae</taxon>
        <taxon>Glycocaulis</taxon>
    </lineage>
</organism>
<keyword evidence="2" id="KW-1185">Reference proteome</keyword>
<dbReference type="Proteomes" id="UP000286954">
    <property type="component" value="Chromosome"/>
</dbReference>
<sequence length="48" mass="5088">MAKGCRTIPVVPGPGRFVLSCFALAAFVPRPQAEAQIGARSGHKHILM</sequence>
<dbReference type="AlphaFoldDB" id="A0A3T0E758"/>
<dbReference type="KEGG" id="gak:X907_0488"/>
<gene>
    <name evidence="1" type="ORF">X907_0488</name>
</gene>
<dbReference type="EMBL" id="CP018911">
    <property type="protein sequence ID" value="AZU03036.1"/>
    <property type="molecule type" value="Genomic_DNA"/>
</dbReference>